<dbReference type="AlphaFoldDB" id="A0A9D4AL91"/>
<dbReference type="Proteomes" id="UP000828251">
    <property type="component" value="Unassembled WGS sequence"/>
</dbReference>
<evidence type="ECO:0000313" key="3">
    <source>
        <dbReference type="Proteomes" id="UP000828251"/>
    </source>
</evidence>
<protein>
    <submittedName>
        <fullName evidence="2">Uncharacterized protein</fullName>
    </submittedName>
</protein>
<proteinExistence type="predicted"/>
<keyword evidence="3" id="KW-1185">Reference proteome</keyword>
<comment type="caution">
    <text evidence="2">The sequence shown here is derived from an EMBL/GenBank/DDBJ whole genome shotgun (WGS) entry which is preliminary data.</text>
</comment>
<evidence type="ECO:0000256" key="1">
    <source>
        <dbReference type="SAM" id="MobiDB-lite"/>
    </source>
</evidence>
<name>A0A9D4AL91_9ROSI</name>
<dbReference type="OrthoDB" id="10341689at2759"/>
<sequence>MILRKRSLEAYEFPINSSTTKSTNIATTQLGGTIFINMTTVKLAVAVNSRTGWGHGDGSMALPLTSALVKFLRGVPALAVPRNGNRPPQHSPPCTSHGGGLRKGSGKPNKGRPQRPRRP</sequence>
<accession>A0A9D4AL91</accession>
<evidence type="ECO:0000313" key="2">
    <source>
        <dbReference type="EMBL" id="KAH1129946.1"/>
    </source>
</evidence>
<reference evidence="2 3" key="1">
    <citation type="journal article" date="2021" name="Plant Biotechnol. J.">
        <title>Multi-omics assisted identification of the key and species-specific regulatory components of drought-tolerant mechanisms in Gossypium stocksii.</title>
        <authorList>
            <person name="Yu D."/>
            <person name="Ke L."/>
            <person name="Zhang D."/>
            <person name="Wu Y."/>
            <person name="Sun Y."/>
            <person name="Mei J."/>
            <person name="Sun J."/>
            <person name="Sun Y."/>
        </authorList>
    </citation>
    <scope>NUCLEOTIDE SEQUENCE [LARGE SCALE GENOMIC DNA]</scope>
    <source>
        <strain evidence="3">cv. E1</strain>
        <tissue evidence="2">Leaf</tissue>
    </source>
</reference>
<gene>
    <name evidence="2" type="ORF">J1N35_001324</name>
</gene>
<organism evidence="2 3">
    <name type="scientific">Gossypium stocksii</name>
    <dbReference type="NCBI Taxonomy" id="47602"/>
    <lineage>
        <taxon>Eukaryota</taxon>
        <taxon>Viridiplantae</taxon>
        <taxon>Streptophyta</taxon>
        <taxon>Embryophyta</taxon>
        <taxon>Tracheophyta</taxon>
        <taxon>Spermatophyta</taxon>
        <taxon>Magnoliopsida</taxon>
        <taxon>eudicotyledons</taxon>
        <taxon>Gunneridae</taxon>
        <taxon>Pentapetalae</taxon>
        <taxon>rosids</taxon>
        <taxon>malvids</taxon>
        <taxon>Malvales</taxon>
        <taxon>Malvaceae</taxon>
        <taxon>Malvoideae</taxon>
        <taxon>Gossypium</taxon>
    </lineage>
</organism>
<feature type="region of interest" description="Disordered" evidence="1">
    <location>
        <begin position="79"/>
        <end position="119"/>
    </location>
</feature>
<feature type="compositionally biased region" description="Basic residues" evidence="1">
    <location>
        <begin position="109"/>
        <end position="119"/>
    </location>
</feature>
<dbReference type="EMBL" id="JAIQCV010000001">
    <property type="protein sequence ID" value="KAH1129946.1"/>
    <property type="molecule type" value="Genomic_DNA"/>
</dbReference>